<reference evidence="1 6" key="4">
    <citation type="submission" date="2019-07" db="EMBL/GenBank/DDBJ databases">
        <title>Whole genome shotgun sequence of Flavobacterium glycines NBRC 105008.</title>
        <authorList>
            <person name="Hosoyama A."/>
            <person name="Uohara A."/>
            <person name="Ohji S."/>
            <person name="Ichikawa N."/>
        </authorList>
    </citation>
    <scope>NUCLEOTIDE SEQUENCE [LARGE SCALE GENOMIC DNA]</scope>
    <source>
        <strain evidence="1 6">NBRC 105008</strain>
    </source>
</reference>
<protein>
    <submittedName>
        <fullName evidence="3">SusE outer membrane protein</fullName>
    </submittedName>
</protein>
<dbReference type="EMBL" id="FNEO01000001">
    <property type="protein sequence ID" value="SDI57298.1"/>
    <property type="molecule type" value="Genomic_DNA"/>
</dbReference>
<evidence type="ECO:0000313" key="6">
    <source>
        <dbReference type="Proteomes" id="UP000321579"/>
    </source>
</evidence>
<dbReference type="AlphaFoldDB" id="A0A1B9DPP2"/>
<name>A0A1B9DPP2_9FLAO</name>
<reference evidence="4" key="1">
    <citation type="submission" date="2016-03" db="EMBL/GenBank/DDBJ databases">
        <title>Draft genome sequence of Paenibacillus glacialis DSM 22343.</title>
        <authorList>
            <person name="Shin S.-K."/>
            <person name="Yi H."/>
        </authorList>
    </citation>
    <scope>NUCLEOTIDE SEQUENCE [LARGE SCALE GENOMIC DNA]</scope>
    <source>
        <strain evidence="4">NBRC 105008</strain>
    </source>
</reference>
<reference evidence="2" key="2">
    <citation type="submission" date="2016-03" db="EMBL/GenBank/DDBJ databases">
        <authorList>
            <person name="Ploux O."/>
        </authorList>
    </citation>
    <scope>NUCLEOTIDE SEQUENCE</scope>
    <source>
        <strain evidence="2">NBRC 105008</strain>
    </source>
</reference>
<proteinExistence type="predicted"/>
<dbReference type="InterPro" id="IPR036116">
    <property type="entry name" value="FN3_sf"/>
</dbReference>
<dbReference type="PROSITE" id="PS51257">
    <property type="entry name" value="PROKAR_LIPOPROTEIN"/>
    <property type="match status" value="1"/>
</dbReference>
<dbReference type="RefSeq" id="WP_066328375.1">
    <property type="nucleotide sequence ID" value="NZ_BJVF01000001.1"/>
</dbReference>
<reference evidence="3 5" key="3">
    <citation type="submission" date="2016-10" db="EMBL/GenBank/DDBJ databases">
        <authorList>
            <person name="Varghese N."/>
            <person name="Submissions S."/>
        </authorList>
    </citation>
    <scope>NUCLEOTIDE SEQUENCE [LARGE SCALE GENOMIC DNA]</scope>
    <source>
        <strain evidence="3 5">Gm-149</strain>
    </source>
</reference>
<dbReference type="STRING" id="551990.SAMN05192550_0239"/>
<sequence length="233" mass="24898">MRTIKNIKAICFFVGLGLLVSCGRDGGNSDGDPVVNLPAKSNLSLPANGENCSVYTVVASDNTKAEISFSWTSATYATSYVLAVTQAGTEVFKKEISTTSYKVVLDKGKTYSWTVTAKNNDGINASATNSFTTPGNPIGNYVPYAAVINFSVNSTSSMASLSWVGKDEDSVTADLKYDIEIKKDNVVIQSLTNQTVTSIADFAAVLNATYQIKINTIDKSGSYSTSIVTYTYK</sequence>
<keyword evidence="5" id="KW-1185">Reference proteome</keyword>
<evidence type="ECO:0000313" key="3">
    <source>
        <dbReference type="EMBL" id="SDI57298.1"/>
    </source>
</evidence>
<dbReference type="EMBL" id="BJVF01000001">
    <property type="protein sequence ID" value="GEL10715.1"/>
    <property type="molecule type" value="Genomic_DNA"/>
</dbReference>
<evidence type="ECO:0000313" key="1">
    <source>
        <dbReference type="EMBL" id="GEL10715.1"/>
    </source>
</evidence>
<evidence type="ECO:0000313" key="5">
    <source>
        <dbReference type="Proteomes" id="UP000182367"/>
    </source>
</evidence>
<dbReference type="OrthoDB" id="1354696at2"/>
<evidence type="ECO:0000313" key="4">
    <source>
        <dbReference type="Proteomes" id="UP000093226"/>
    </source>
</evidence>
<dbReference type="SUPFAM" id="SSF49265">
    <property type="entry name" value="Fibronectin type III"/>
    <property type="match status" value="1"/>
</dbReference>
<evidence type="ECO:0000313" key="2">
    <source>
        <dbReference type="EMBL" id="OCB71669.1"/>
    </source>
</evidence>
<dbReference type="InterPro" id="IPR013783">
    <property type="entry name" value="Ig-like_fold"/>
</dbReference>
<organism evidence="2 4">
    <name type="scientific">Flavobacterium glycines</name>
    <dbReference type="NCBI Taxonomy" id="551990"/>
    <lineage>
        <taxon>Bacteria</taxon>
        <taxon>Pseudomonadati</taxon>
        <taxon>Bacteroidota</taxon>
        <taxon>Flavobacteriia</taxon>
        <taxon>Flavobacteriales</taxon>
        <taxon>Flavobacteriaceae</taxon>
        <taxon>Flavobacterium</taxon>
    </lineage>
</organism>
<comment type="caution">
    <text evidence="2">The sequence shown here is derived from an EMBL/GenBank/DDBJ whole genome shotgun (WGS) entry which is preliminary data.</text>
</comment>
<dbReference type="Proteomes" id="UP000182367">
    <property type="component" value="Unassembled WGS sequence"/>
</dbReference>
<accession>A0A1B9DPP2</accession>
<dbReference type="Proteomes" id="UP000093226">
    <property type="component" value="Unassembled WGS sequence"/>
</dbReference>
<dbReference type="Proteomes" id="UP000321579">
    <property type="component" value="Unassembled WGS sequence"/>
</dbReference>
<dbReference type="EMBL" id="LVEO01000018">
    <property type="protein sequence ID" value="OCB71669.1"/>
    <property type="molecule type" value="Genomic_DNA"/>
</dbReference>
<dbReference type="Gene3D" id="2.60.40.10">
    <property type="entry name" value="Immunoglobulins"/>
    <property type="match status" value="1"/>
</dbReference>
<gene>
    <name evidence="2" type="ORF">FBGL_10630</name>
    <name evidence="1" type="ORF">FGL01_14540</name>
    <name evidence="3" type="ORF">SAMN05192550_0239</name>
</gene>